<dbReference type="HOGENOM" id="CLU_005350_0_0_1"/>
<dbReference type="EMBL" id="FR796432">
    <property type="protein sequence ID" value="CAJ09583.1"/>
    <property type="molecule type" value="Genomic_DNA"/>
</dbReference>
<dbReference type="Gene3D" id="1.10.8.270">
    <property type="entry name" value="putative rabgap domain of human tbc1 domain family member 14 like domains"/>
    <property type="match status" value="1"/>
</dbReference>
<gene>
    <name evidence="3" type="ORF">LMJF_36_6080</name>
</gene>
<protein>
    <submittedName>
        <fullName evidence="3">Putative rab-like GTPase activating protein</fullName>
    </submittedName>
</protein>
<dbReference type="KEGG" id="lma:LMJF_36_6080"/>
<dbReference type="FunFam" id="1.10.8.270:FF:000016">
    <property type="entry name" value="TBC1 domain family member 2A"/>
    <property type="match status" value="1"/>
</dbReference>
<dbReference type="FunCoup" id="Q4Q0F2">
    <property type="interactions" value="2"/>
</dbReference>
<dbReference type="InterPro" id="IPR035969">
    <property type="entry name" value="Rab-GAP_TBC_sf"/>
</dbReference>
<dbReference type="VEuPathDB" id="TriTrypDB:LMJSD75_360073600"/>
<dbReference type="Proteomes" id="UP000000542">
    <property type="component" value="Chromosome 36"/>
</dbReference>
<feature type="compositionally biased region" description="Low complexity" evidence="1">
    <location>
        <begin position="57"/>
        <end position="68"/>
    </location>
</feature>
<keyword evidence="4" id="KW-1185">Reference proteome</keyword>
<feature type="compositionally biased region" description="Basic and acidic residues" evidence="1">
    <location>
        <begin position="45"/>
        <end position="56"/>
    </location>
</feature>
<dbReference type="AlphaFoldDB" id="Q4Q0F2"/>
<dbReference type="VEuPathDB" id="TriTrypDB:LMJFC_360079300"/>
<evidence type="ECO:0000256" key="1">
    <source>
        <dbReference type="SAM" id="MobiDB-lite"/>
    </source>
</evidence>
<feature type="compositionally biased region" description="Basic and acidic residues" evidence="1">
    <location>
        <begin position="1"/>
        <end position="14"/>
    </location>
</feature>
<dbReference type="PROSITE" id="PS50086">
    <property type="entry name" value="TBC_RABGAP"/>
    <property type="match status" value="1"/>
</dbReference>
<dbReference type="InterPro" id="IPR050302">
    <property type="entry name" value="Rab_GAP_TBC_domain"/>
</dbReference>
<dbReference type="Gene3D" id="1.10.472.80">
    <property type="entry name" value="Ypt/Rab-GAP domain of gyp1p, domain 3"/>
    <property type="match status" value="1"/>
</dbReference>
<sequence>MMILPHAEEVELRRGSSPATITSTTGRVNRVAVDTSSEENQEAVSQDRLEGRDDAGKSPTTSASPGTSSKKDRFQATSAQVKGALSTPRRAVYEFHDMFGFLVTEEEKAAEDYERRNNGYSRAYLDKWEYMMTHWANVRQDTLKRYCRRGVPQPKRCAVWQHLLQSWGMKDRFPGVYMRLHSQPLDSKDLADVIARDLDRTFPTNRLFSVKSGQGQQILRRLLHAYANYNPGVGYCQGMGFLAATLILQVEEEEDAFWAFVAVMENAKYNMKAVFAPSFPQLQCAFYVFEALMRQKMPKLYAHLHDRHPIPPSFYAVHWFMTIFTYHFNFGLVSRIWDMFFCEGWKPVYRIALALLKIEERRLLSLNTDTELLLVLKGIQESKRPVELLKTALKIRFKSAYMNQLMAEFNAQPS</sequence>
<dbReference type="SUPFAM" id="SSF47923">
    <property type="entry name" value="Ypt/Rab-GAP domain of gyp1p"/>
    <property type="match status" value="2"/>
</dbReference>
<dbReference type="InParanoid" id="Q4Q0F2"/>
<reference evidence="3 4" key="2">
    <citation type="journal article" date="2011" name="Genome Res.">
        <title>Chromosome and gene copy number variation allow major structural change between species and strains of Leishmania.</title>
        <authorList>
            <person name="Rogers M.B."/>
            <person name="Hilley J.D."/>
            <person name="Dickens N.J."/>
            <person name="Wilkes J."/>
            <person name="Bates P.A."/>
            <person name="Depledge D.P."/>
            <person name="Harris D."/>
            <person name="Her Y."/>
            <person name="Herzyk P."/>
            <person name="Imamura H."/>
            <person name="Otto T.D."/>
            <person name="Sanders M."/>
            <person name="Seeger K."/>
            <person name="Dujardin J.C."/>
            <person name="Berriman M."/>
            <person name="Smith D.F."/>
            <person name="Hertz-Fowler C."/>
            <person name="Mottram J.C."/>
        </authorList>
    </citation>
    <scope>NUCLEOTIDE SEQUENCE [LARGE SCALE GENOMIC DNA]</scope>
    <source>
        <strain evidence="4">MHOM/IL/81/Friedlin</strain>
    </source>
</reference>
<evidence type="ECO:0000313" key="4">
    <source>
        <dbReference type="Proteomes" id="UP000000542"/>
    </source>
</evidence>
<dbReference type="VEuPathDB" id="TriTrypDB:LMJLV39_360073600"/>
<feature type="domain" description="Rab-GAP TBC" evidence="2">
    <location>
        <begin position="150"/>
        <end position="344"/>
    </location>
</feature>
<dbReference type="OMA" id="LKAYAIF"/>
<feature type="compositionally biased region" description="Polar residues" evidence="1">
    <location>
        <begin position="17"/>
        <end position="27"/>
    </location>
</feature>
<dbReference type="STRING" id="5664.Q4Q0F2"/>
<proteinExistence type="predicted"/>
<dbReference type="PANTHER" id="PTHR47219:SF9">
    <property type="entry name" value="GTPASE ACTIVATING PROTEIN AND CENTROSOME-ASSOCIATED, ISOFORM B"/>
    <property type="match status" value="1"/>
</dbReference>
<dbReference type="Pfam" id="PF00566">
    <property type="entry name" value="RabGAP-TBC"/>
    <property type="match status" value="1"/>
</dbReference>
<accession>Q4Q0F2</accession>
<dbReference type="InterPro" id="IPR000195">
    <property type="entry name" value="Rab-GAP-TBC_dom"/>
</dbReference>
<dbReference type="SMART" id="SM00164">
    <property type="entry name" value="TBC"/>
    <property type="match status" value="1"/>
</dbReference>
<dbReference type="VEuPathDB" id="TriTrypDB:LmjF.36.6080"/>
<dbReference type="RefSeq" id="XP_001687196.1">
    <property type="nucleotide sequence ID" value="XM_001687144.1"/>
</dbReference>
<evidence type="ECO:0000259" key="2">
    <source>
        <dbReference type="PROSITE" id="PS50086"/>
    </source>
</evidence>
<dbReference type="GeneID" id="5655913"/>
<feature type="region of interest" description="Disordered" evidence="1">
    <location>
        <begin position="1"/>
        <end position="82"/>
    </location>
</feature>
<dbReference type="eggNOG" id="KOG1102">
    <property type="taxonomic scope" value="Eukaryota"/>
</dbReference>
<dbReference type="Gene3D" id="1.10.10.750">
    <property type="entry name" value="Ypt/Rab-GAP domain of gyp1p, domain 1"/>
    <property type="match status" value="1"/>
</dbReference>
<reference evidence="3 4" key="1">
    <citation type="journal article" date="2005" name="Science">
        <title>The genome of the kinetoplastid parasite, Leishmania major.</title>
        <authorList>
            <person name="Ivens A.C."/>
            <person name="Peacock C.S."/>
            <person name="Worthey E.A."/>
            <person name="Murphy L."/>
            <person name="Aggarwal G."/>
            <person name="Berriman M."/>
            <person name="Sisk E."/>
            <person name="Rajandream M.A."/>
            <person name="Adlem E."/>
            <person name="Aert R."/>
            <person name="Anupama A."/>
            <person name="Apostolou Z."/>
            <person name="Attipoe P."/>
            <person name="Bason N."/>
            <person name="Bauser C."/>
            <person name="Beck A."/>
            <person name="Beverley S.M."/>
            <person name="Bianchettin G."/>
            <person name="Borzym K."/>
            <person name="Bothe G."/>
            <person name="Bruschi C.V."/>
            <person name="Collins M."/>
            <person name="Cadag E."/>
            <person name="Ciarloni L."/>
            <person name="Clayton C."/>
            <person name="Coulson R.M."/>
            <person name="Cronin A."/>
            <person name="Cruz A.K."/>
            <person name="Davies R.M."/>
            <person name="De Gaudenzi J."/>
            <person name="Dobson D.E."/>
            <person name="Duesterhoeft A."/>
            <person name="Fazelina G."/>
            <person name="Fosker N."/>
            <person name="Frasch A.C."/>
            <person name="Fraser A."/>
            <person name="Fuchs M."/>
            <person name="Gabel C."/>
            <person name="Goble A."/>
            <person name="Goffeau A."/>
            <person name="Harris D."/>
            <person name="Hertz-Fowler C."/>
            <person name="Hilbert H."/>
            <person name="Horn D."/>
            <person name="Huang Y."/>
            <person name="Klages S."/>
            <person name="Knights A."/>
            <person name="Kube M."/>
            <person name="Larke N."/>
            <person name="Litvin L."/>
            <person name="Lord A."/>
            <person name="Louie T."/>
            <person name="Marra M."/>
            <person name="Masuy D."/>
            <person name="Matthews K."/>
            <person name="Michaeli S."/>
            <person name="Mottram J.C."/>
            <person name="Muller-Auer S."/>
            <person name="Munden H."/>
            <person name="Nelson S."/>
            <person name="Norbertczak H."/>
            <person name="Oliver K."/>
            <person name="O'neil S."/>
            <person name="Pentony M."/>
            <person name="Pohl T.M."/>
            <person name="Price C."/>
            <person name="Purnelle B."/>
            <person name="Quail M.A."/>
            <person name="Rabbinowitsch E."/>
            <person name="Reinhardt R."/>
            <person name="Rieger M."/>
            <person name="Rinta J."/>
            <person name="Robben J."/>
            <person name="Robertson L."/>
            <person name="Ruiz J.C."/>
            <person name="Rutter S."/>
            <person name="Saunders D."/>
            <person name="Schafer M."/>
            <person name="Schein J."/>
            <person name="Schwartz D.C."/>
            <person name="Seeger K."/>
            <person name="Seyler A."/>
            <person name="Sharp S."/>
            <person name="Shin H."/>
            <person name="Sivam D."/>
            <person name="Squares R."/>
            <person name="Squares S."/>
            <person name="Tosato V."/>
            <person name="Vogt C."/>
            <person name="Volckaert G."/>
            <person name="Wambutt R."/>
            <person name="Warren T."/>
            <person name="Wedler H."/>
            <person name="Woodward J."/>
            <person name="Zhou S."/>
            <person name="Zimmermann W."/>
            <person name="Smith D.F."/>
            <person name="Blackwell J.M."/>
            <person name="Stuart K.D."/>
            <person name="Barrell B."/>
            <person name="Myler P.J."/>
        </authorList>
    </citation>
    <scope>NUCLEOTIDE SEQUENCE [LARGE SCALE GENOMIC DNA]</scope>
    <source>
        <strain evidence="4">MHOM/IL/81/Friedlin</strain>
    </source>
</reference>
<evidence type="ECO:0000313" key="3">
    <source>
        <dbReference type="EMBL" id="CAJ09583.1"/>
    </source>
</evidence>
<dbReference type="GO" id="GO:0005096">
    <property type="term" value="F:GTPase activator activity"/>
    <property type="evidence" value="ECO:0000318"/>
    <property type="project" value="GO_Central"/>
</dbReference>
<organism evidence="3 4">
    <name type="scientific">Leishmania major</name>
    <dbReference type="NCBI Taxonomy" id="5664"/>
    <lineage>
        <taxon>Eukaryota</taxon>
        <taxon>Discoba</taxon>
        <taxon>Euglenozoa</taxon>
        <taxon>Kinetoplastea</taxon>
        <taxon>Metakinetoplastina</taxon>
        <taxon>Trypanosomatida</taxon>
        <taxon>Trypanosomatidae</taxon>
        <taxon>Leishmaniinae</taxon>
        <taxon>Leishmania</taxon>
    </lineage>
</organism>
<name>Q4Q0F2_LEIMA</name>
<dbReference type="PANTHER" id="PTHR47219">
    <property type="entry name" value="RAB GTPASE-ACTIVATING PROTEIN 1-LIKE"/>
    <property type="match status" value="1"/>
</dbReference>